<name>A0A1Z1M9A1_9FLOR</name>
<feature type="transmembrane region" description="Helical" evidence="1">
    <location>
        <begin position="6"/>
        <end position="30"/>
    </location>
</feature>
<feature type="transmembrane region" description="Helical" evidence="1">
    <location>
        <begin position="95"/>
        <end position="114"/>
    </location>
</feature>
<accession>A0A1Z1M9A1</accession>
<organism evidence="2">
    <name type="scientific">Polysiphonia sertularioides</name>
    <dbReference type="NCBI Taxonomy" id="945028"/>
    <lineage>
        <taxon>Eukaryota</taxon>
        <taxon>Rhodophyta</taxon>
        <taxon>Florideophyceae</taxon>
        <taxon>Rhodymeniophycidae</taxon>
        <taxon>Ceramiales</taxon>
        <taxon>Rhodomelaceae</taxon>
        <taxon>Polysiphonioideae</taxon>
        <taxon>Polysiphonia</taxon>
    </lineage>
</organism>
<geneLocation type="chloroplast" evidence="2"/>
<evidence type="ECO:0000256" key="1">
    <source>
        <dbReference type="SAM" id="Phobius"/>
    </source>
</evidence>
<dbReference type="RefSeq" id="YP_009393911.1">
    <property type="nucleotide sequence ID" value="NC_035270.1"/>
</dbReference>
<protein>
    <submittedName>
        <fullName evidence="2">Uncharacterized protein</fullName>
    </submittedName>
</protein>
<keyword evidence="2" id="KW-0934">Plastid</keyword>
<keyword evidence="1" id="KW-0812">Transmembrane</keyword>
<reference evidence="2" key="1">
    <citation type="journal article" date="2017" name="J. Phycol.">
        <title>Analysis of chloroplast genomes and a supermatrix inform reclassification of the Rhodomelaceae (Rhodophyta).</title>
        <authorList>
            <person name="Diaz-Tapia P."/>
            <person name="Maggs C.A."/>
            <person name="West J.A."/>
            <person name="Verbruggen H."/>
        </authorList>
    </citation>
    <scope>NUCLEOTIDE SEQUENCE</scope>
    <source>
        <strain evidence="2">PD0863</strain>
    </source>
</reference>
<sequence length="221" mass="26881">MLLPYIILITLPYLFPVLLIFLVITLIICEHRSVYIFRLIKYTRKYLSLFLYLILISYSSDGQYHNNNELNRKNLYIPIILKKIINQNLVYSINIYYIVINIALYIITTFILNLSHLMIVENLSIFTKNEITLNKILHYLKNKCFWKAYKTRSQQICLSISYNISKRFSNETFNLYLAMKLKKKVEKFQWLNYFKYFSNRSINYTIHDRYLISLLLWLRYK</sequence>
<dbReference type="EMBL" id="MF101423">
    <property type="protein sequence ID" value="ARW62473.1"/>
    <property type="molecule type" value="Genomic_DNA"/>
</dbReference>
<dbReference type="GeneID" id="33355688"/>
<gene>
    <name evidence="2" type="primary">ConsOrf4</name>
</gene>
<keyword evidence="1" id="KW-1133">Transmembrane helix</keyword>
<evidence type="ECO:0000313" key="2">
    <source>
        <dbReference type="EMBL" id="ARW62473.1"/>
    </source>
</evidence>
<proteinExistence type="predicted"/>
<keyword evidence="1" id="KW-0472">Membrane</keyword>
<keyword evidence="2" id="KW-0150">Chloroplast</keyword>
<dbReference type="AlphaFoldDB" id="A0A1Z1M9A1"/>
<feature type="transmembrane region" description="Helical" evidence="1">
    <location>
        <begin position="42"/>
        <end position="60"/>
    </location>
</feature>